<gene>
    <name evidence="2" type="ORF">QQS21_012471</name>
</gene>
<name>A0AAJ0CDZ1_9HYPO</name>
<evidence type="ECO:0000313" key="3">
    <source>
        <dbReference type="Proteomes" id="UP001251528"/>
    </source>
</evidence>
<sequence length="490" mass="53743">MACILGYARDAIICAFREKRLIRRTRIIRKAEFVQSELDQGYRGSYGRGTCPFASDYSKYDGNQKEPVTPPQNGAGIGQKFTWGPTFFEGFKNFPGTRFVYDIPFAKLNRSNSLAQAKEALHSIGMENLEALEIGNEPDLYVRQGVRSKPYGPAEYSAEWKAYSDWLVASLGLPNKPLFQALTFAGATDGQGDRAWTPHNALDAGMASGGRIKTVSIHHYQRTNSTAGLQCKSENELRRNPVFMFQKLTGSATFMNHTALVSSLSAHKRNFMWMQTNHLKMGRVLGESGRYTTSGSSIDNSEGIWAGALWTADYLMYTMTLNVSRVHMQLGQVFGYAAWHPVTIGDISPQVRSPYYGHLFAADFIGKSNAFRVKELDTGDDLSAVYAGYDAGVLNKMAIINFDVWRGDGSRPTRSFKIQIPAGVKSVQVRTLTSAGGATTSGSFSWAGQTWTHQNNGVASPEHPSSVSIKAVDGFVNIAVGASEAALILL</sequence>
<protein>
    <recommendedName>
        <fullName evidence="1">Beta-glucuronidase C-terminal domain-containing protein</fullName>
    </recommendedName>
</protein>
<feature type="domain" description="Beta-glucuronidase C-terminal" evidence="1">
    <location>
        <begin position="386"/>
        <end position="487"/>
    </location>
</feature>
<dbReference type="InterPro" id="IPR031728">
    <property type="entry name" value="GlcAase_C"/>
</dbReference>
<dbReference type="SUPFAM" id="SSF51445">
    <property type="entry name" value="(Trans)glycosidases"/>
    <property type="match status" value="1"/>
</dbReference>
<reference evidence="2" key="1">
    <citation type="submission" date="2023-06" db="EMBL/GenBank/DDBJ databases">
        <title>Conoideocrella luteorostrata (Hypocreales: Clavicipitaceae), a potential biocontrol fungus for elongate hemlock scale in United States Christmas tree production areas.</title>
        <authorList>
            <person name="Barrett H."/>
            <person name="Lovett B."/>
            <person name="Macias A.M."/>
            <person name="Stajich J.E."/>
            <person name="Kasson M.T."/>
        </authorList>
    </citation>
    <scope>NUCLEOTIDE SEQUENCE</scope>
    <source>
        <strain evidence="2">ARSEF 14590</strain>
    </source>
</reference>
<dbReference type="Gene3D" id="3.20.20.80">
    <property type="entry name" value="Glycosidases"/>
    <property type="match status" value="1"/>
</dbReference>
<dbReference type="InterPro" id="IPR017853">
    <property type="entry name" value="GH"/>
</dbReference>
<comment type="caution">
    <text evidence="2">The sequence shown here is derived from an EMBL/GenBank/DDBJ whole genome shotgun (WGS) entry which is preliminary data.</text>
</comment>
<dbReference type="PANTHER" id="PTHR36183:SF2">
    <property type="entry name" value="BETA-GLUCURONIDASE C-TERMINAL DOMAIN-CONTAINING PROTEIN"/>
    <property type="match status" value="1"/>
</dbReference>
<proteinExistence type="predicted"/>
<dbReference type="EMBL" id="JASWJB010000541">
    <property type="protein sequence ID" value="KAK2589849.1"/>
    <property type="molecule type" value="Genomic_DNA"/>
</dbReference>
<keyword evidence="3" id="KW-1185">Reference proteome</keyword>
<dbReference type="Pfam" id="PF16862">
    <property type="entry name" value="Glyco_hydro_79C"/>
    <property type="match status" value="1"/>
</dbReference>
<organism evidence="2 3">
    <name type="scientific">Conoideocrella luteorostrata</name>
    <dbReference type="NCBI Taxonomy" id="1105319"/>
    <lineage>
        <taxon>Eukaryota</taxon>
        <taxon>Fungi</taxon>
        <taxon>Dikarya</taxon>
        <taxon>Ascomycota</taxon>
        <taxon>Pezizomycotina</taxon>
        <taxon>Sordariomycetes</taxon>
        <taxon>Hypocreomycetidae</taxon>
        <taxon>Hypocreales</taxon>
        <taxon>Clavicipitaceae</taxon>
        <taxon>Conoideocrella</taxon>
    </lineage>
</organism>
<evidence type="ECO:0000259" key="1">
    <source>
        <dbReference type="Pfam" id="PF16862"/>
    </source>
</evidence>
<evidence type="ECO:0000313" key="2">
    <source>
        <dbReference type="EMBL" id="KAK2589849.1"/>
    </source>
</evidence>
<dbReference type="AlphaFoldDB" id="A0AAJ0CDZ1"/>
<dbReference type="InterPro" id="IPR052974">
    <property type="entry name" value="GH79_Enzymes"/>
</dbReference>
<dbReference type="PANTHER" id="PTHR36183">
    <property type="entry name" value="BETA-GLUCURONIDASE"/>
    <property type="match status" value="1"/>
</dbReference>
<accession>A0AAJ0CDZ1</accession>
<dbReference type="Proteomes" id="UP001251528">
    <property type="component" value="Unassembled WGS sequence"/>
</dbReference>